<sequence length="596" mass="67867">MLTVREVIAAFRYWTSFDQNHCSDPLELLLKHTTKEATHESVTYSYAPTCHPGTRKIVKIDIMDFINDSAKPDSLRLAWLSGPAGAGKSCIQRTVVEECLAEDIPACSFFFGRDSGLDSADGFVATIAHQLCNIVPRFREAIIKRIPFDPSIFKKALILQTHRLVLDPLRDVYKDQISGWTRPMVIIVDGLDECRDSAQRLQVIHLLRTLAQHPTFPFCVIVSSRPEIDILTAFSGKIYRSVTRKFFLLDYDADEDILAYLVEEFARIRRTHPARRRLNKNWPTQQLVELLVKMATGQFIFPSTVIRYIENGKDAPDRLLDTVFKLPSARMAPSDISDSPFVELDALYTGILQSTSPAVNISHLRLVLHAIPEFWRAVETNSLLAESIDLELGPSSSMLDTFFGVTITDTVLSNLYALLHVPGNSMKNPHDEYIRFYHKSMEDYLKTPGRSGILFQKEADTIVRFTIASIQNLERWSLSLAYPFQDKGAAFGVLYLCIRFVWDSLPTHDDFSTSRLEHFTDAELAKVLDFDATILLAWIILYRRSLWPNPSDMLNHMRPQNSPLDGLRDRWLQPIAEGVKILHTCEVSIITLLEVY</sequence>
<feature type="non-terminal residue" evidence="3">
    <location>
        <position position="596"/>
    </location>
</feature>
<proteinExistence type="predicted"/>
<name>A0A9W8JNF1_9AGAR</name>
<organism evidence="3 4">
    <name type="scientific">Candolleomyces eurysporus</name>
    <dbReference type="NCBI Taxonomy" id="2828524"/>
    <lineage>
        <taxon>Eukaryota</taxon>
        <taxon>Fungi</taxon>
        <taxon>Dikarya</taxon>
        <taxon>Basidiomycota</taxon>
        <taxon>Agaricomycotina</taxon>
        <taxon>Agaricomycetes</taxon>
        <taxon>Agaricomycetidae</taxon>
        <taxon>Agaricales</taxon>
        <taxon>Agaricineae</taxon>
        <taxon>Psathyrellaceae</taxon>
        <taxon>Candolleomyces</taxon>
    </lineage>
</organism>
<protein>
    <recommendedName>
        <fullName evidence="2">Nephrocystin 3-like N-terminal domain-containing protein</fullName>
    </recommendedName>
</protein>
<dbReference type="InterPro" id="IPR056884">
    <property type="entry name" value="NPHP3-like_N"/>
</dbReference>
<dbReference type="SUPFAM" id="SSF52540">
    <property type="entry name" value="P-loop containing nucleoside triphosphate hydrolases"/>
    <property type="match status" value="1"/>
</dbReference>
<dbReference type="Proteomes" id="UP001140091">
    <property type="component" value="Unassembled WGS sequence"/>
</dbReference>
<gene>
    <name evidence="3" type="ORF">H1R20_g3028</name>
</gene>
<dbReference type="Pfam" id="PF24883">
    <property type="entry name" value="NPHP3_N"/>
    <property type="match status" value="1"/>
</dbReference>
<keyword evidence="4" id="KW-1185">Reference proteome</keyword>
<evidence type="ECO:0000313" key="3">
    <source>
        <dbReference type="EMBL" id="KAJ2934068.1"/>
    </source>
</evidence>
<evidence type="ECO:0000256" key="1">
    <source>
        <dbReference type="ARBA" id="ARBA00022737"/>
    </source>
</evidence>
<evidence type="ECO:0000259" key="2">
    <source>
        <dbReference type="Pfam" id="PF24883"/>
    </source>
</evidence>
<dbReference type="OrthoDB" id="4760524at2759"/>
<comment type="caution">
    <text evidence="3">The sequence shown here is derived from an EMBL/GenBank/DDBJ whole genome shotgun (WGS) entry which is preliminary data.</text>
</comment>
<keyword evidence="1" id="KW-0677">Repeat</keyword>
<dbReference type="EMBL" id="JANBPK010000726">
    <property type="protein sequence ID" value="KAJ2934068.1"/>
    <property type="molecule type" value="Genomic_DNA"/>
</dbReference>
<dbReference type="PANTHER" id="PTHR10039:SF14">
    <property type="entry name" value="NACHT DOMAIN-CONTAINING PROTEIN"/>
    <property type="match status" value="1"/>
</dbReference>
<accession>A0A9W8JNF1</accession>
<feature type="domain" description="Nephrocystin 3-like N-terminal" evidence="2">
    <location>
        <begin position="71"/>
        <end position="225"/>
    </location>
</feature>
<dbReference type="InterPro" id="IPR027417">
    <property type="entry name" value="P-loop_NTPase"/>
</dbReference>
<dbReference type="Gene3D" id="3.40.50.300">
    <property type="entry name" value="P-loop containing nucleotide triphosphate hydrolases"/>
    <property type="match status" value="1"/>
</dbReference>
<dbReference type="AlphaFoldDB" id="A0A9W8JNF1"/>
<dbReference type="PANTHER" id="PTHR10039">
    <property type="entry name" value="AMELOGENIN"/>
    <property type="match status" value="1"/>
</dbReference>
<reference evidence="3" key="1">
    <citation type="submission" date="2022-06" db="EMBL/GenBank/DDBJ databases">
        <title>Genome Sequence of Candolleomyces eurysporus.</title>
        <authorList>
            <person name="Buettner E."/>
        </authorList>
    </citation>
    <scope>NUCLEOTIDE SEQUENCE</scope>
    <source>
        <strain evidence="3">VTCC 930004</strain>
    </source>
</reference>
<evidence type="ECO:0000313" key="4">
    <source>
        <dbReference type="Proteomes" id="UP001140091"/>
    </source>
</evidence>